<gene>
    <name evidence="3" type="ORF">WOA13_11610</name>
</gene>
<reference evidence="3 4" key="1">
    <citation type="submission" date="2024-04" db="EMBL/GenBank/DDBJ databases">
        <title>Methanococcoides sp. LMO-2.</title>
        <authorList>
            <person name="Liang L."/>
        </authorList>
    </citation>
    <scope>NUCLEOTIDE SEQUENCE [LARGE SCALE GENOMIC DNA]</scope>
    <source>
        <strain evidence="3 4">LMO-2</strain>
    </source>
</reference>
<sequence>RVPSLGSDKKATTIGMISSNSLHSNEVYMIDYAATKKDFGKWLFNRIGEPTAKSYISYLDRYLIGIVIEDVDDLIKISSTVHKGWNPYAKSVRNLINYHLEKRLISNSGAIELKNHLKLKKTGTDTFVPSDEAVKSVLNECTNEQIKILMQLIYYSGIRITEAVKIVTEFDSKNLHFFDDVAYYDIDWERGTKKAFKAFMPSNFAKKLTKMNLDKDYARKYIGIKGLPLKYGRNFFIDKCVKVGIQESLIKYMIGHSDGSVLMTNYLEKLNNSIGAYRKVAPVIDGILA</sequence>
<dbReference type="SUPFAM" id="SSF56349">
    <property type="entry name" value="DNA breaking-rejoining enzymes"/>
    <property type="match status" value="1"/>
</dbReference>
<dbReference type="InterPro" id="IPR011010">
    <property type="entry name" value="DNA_brk_join_enz"/>
</dbReference>
<proteinExistence type="predicted"/>
<feature type="domain" description="Integrase SSV1 C-terminal" evidence="2">
    <location>
        <begin position="127"/>
        <end position="281"/>
    </location>
</feature>
<evidence type="ECO:0000313" key="4">
    <source>
        <dbReference type="Proteomes" id="UP001396646"/>
    </source>
</evidence>
<dbReference type="Gene3D" id="1.10.443.10">
    <property type="entry name" value="Intergrase catalytic core"/>
    <property type="match status" value="1"/>
</dbReference>
<feature type="non-terminal residue" evidence="3">
    <location>
        <position position="1"/>
    </location>
</feature>
<keyword evidence="4" id="KW-1185">Reference proteome</keyword>
<accession>A0ABU9KY27</accession>
<name>A0ABU9KY27_9EURY</name>
<dbReference type="Pfam" id="PF16795">
    <property type="entry name" value="Phage_integr_3"/>
    <property type="match status" value="1"/>
</dbReference>
<dbReference type="InterPro" id="IPR013762">
    <property type="entry name" value="Integrase-like_cat_sf"/>
</dbReference>
<comment type="caution">
    <text evidence="3">The sequence shown here is derived from an EMBL/GenBank/DDBJ whole genome shotgun (WGS) entry which is preliminary data.</text>
</comment>
<dbReference type="InterPro" id="IPR031857">
    <property type="entry name" value="Integrase_SSV1_C"/>
</dbReference>
<dbReference type="EMBL" id="JBCAUS010000012">
    <property type="protein sequence ID" value="MEL4306460.1"/>
    <property type="molecule type" value="Genomic_DNA"/>
</dbReference>
<keyword evidence="1" id="KW-0233">DNA recombination</keyword>
<dbReference type="Proteomes" id="UP001396646">
    <property type="component" value="Unassembled WGS sequence"/>
</dbReference>
<dbReference type="RefSeq" id="WP_342128062.1">
    <property type="nucleotide sequence ID" value="NZ_JBCAUS010000012.1"/>
</dbReference>
<evidence type="ECO:0000313" key="3">
    <source>
        <dbReference type="EMBL" id="MEL4306460.1"/>
    </source>
</evidence>
<protein>
    <submittedName>
        <fullName evidence="3">Integrase</fullName>
    </submittedName>
</protein>
<organism evidence="3 4">
    <name type="scientific">Methanococcoides cohabitans</name>
    <dbReference type="NCBI Taxonomy" id="3136559"/>
    <lineage>
        <taxon>Archaea</taxon>
        <taxon>Methanobacteriati</taxon>
        <taxon>Methanobacteriota</taxon>
        <taxon>Stenosarchaea group</taxon>
        <taxon>Methanomicrobia</taxon>
        <taxon>Methanosarcinales</taxon>
        <taxon>Methanosarcinaceae</taxon>
        <taxon>Methanococcoides</taxon>
    </lineage>
</organism>
<evidence type="ECO:0000256" key="1">
    <source>
        <dbReference type="ARBA" id="ARBA00023172"/>
    </source>
</evidence>
<evidence type="ECO:0000259" key="2">
    <source>
        <dbReference type="Pfam" id="PF16795"/>
    </source>
</evidence>